<evidence type="ECO:0000313" key="2">
    <source>
        <dbReference type="Proteomes" id="UP001154282"/>
    </source>
</evidence>
<comment type="caution">
    <text evidence="1">The sequence shown here is derived from an EMBL/GenBank/DDBJ whole genome shotgun (WGS) entry which is preliminary data.</text>
</comment>
<dbReference type="AlphaFoldDB" id="A0AAV0IQZ6"/>
<dbReference type="EMBL" id="CAMGYJ010000004">
    <property type="protein sequence ID" value="CAI0400037.1"/>
    <property type="molecule type" value="Genomic_DNA"/>
</dbReference>
<gene>
    <name evidence="1" type="ORF">LITE_LOCUS10570</name>
</gene>
<keyword evidence="2" id="KW-1185">Reference proteome</keyword>
<reference evidence="1" key="1">
    <citation type="submission" date="2022-08" db="EMBL/GenBank/DDBJ databases">
        <authorList>
            <person name="Gutierrez-Valencia J."/>
        </authorList>
    </citation>
    <scope>NUCLEOTIDE SEQUENCE</scope>
</reference>
<sequence length="23" mass="2570">MGLDWIYALRIGSKCGLLVWAGF</sequence>
<accession>A0AAV0IQZ6</accession>
<protein>
    <submittedName>
        <fullName evidence="1">Uncharacterized protein</fullName>
    </submittedName>
</protein>
<evidence type="ECO:0000313" key="1">
    <source>
        <dbReference type="EMBL" id="CAI0400037.1"/>
    </source>
</evidence>
<organism evidence="1 2">
    <name type="scientific">Linum tenue</name>
    <dbReference type="NCBI Taxonomy" id="586396"/>
    <lineage>
        <taxon>Eukaryota</taxon>
        <taxon>Viridiplantae</taxon>
        <taxon>Streptophyta</taxon>
        <taxon>Embryophyta</taxon>
        <taxon>Tracheophyta</taxon>
        <taxon>Spermatophyta</taxon>
        <taxon>Magnoliopsida</taxon>
        <taxon>eudicotyledons</taxon>
        <taxon>Gunneridae</taxon>
        <taxon>Pentapetalae</taxon>
        <taxon>rosids</taxon>
        <taxon>fabids</taxon>
        <taxon>Malpighiales</taxon>
        <taxon>Linaceae</taxon>
        <taxon>Linum</taxon>
    </lineage>
</organism>
<dbReference type="Proteomes" id="UP001154282">
    <property type="component" value="Unassembled WGS sequence"/>
</dbReference>
<proteinExistence type="predicted"/>
<name>A0AAV0IQZ6_9ROSI</name>